<keyword evidence="5" id="KW-0808">Transferase</keyword>
<evidence type="ECO:0000256" key="5">
    <source>
        <dbReference type="ARBA" id="ARBA00022679"/>
    </source>
</evidence>
<evidence type="ECO:0000256" key="11">
    <source>
        <dbReference type="ARBA" id="ARBA00048366"/>
    </source>
</evidence>
<name>A0A943QY85_STRVE</name>
<evidence type="ECO:0000256" key="4">
    <source>
        <dbReference type="ARBA" id="ARBA00022490"/>
    </source>
</evidence>
<dbReference type="Proteomes" id="UP000703822">
    <property type="component" value="Unassembled WGS sequence"/>
</dbReference>
<dbReference type="InterPro" id="IPR006070">
    <property type="entry name" value="Sua5-like_dom"/>
</dbReference>
<evidence type="ECO:0000259" key="12">
    <source>
        <dbReference type="PROSITE" id="PS51163"/>
    </source>
</evidence>
<evidence type="ECO:0000256" key="6">
    <source>
        <dbReference type="ARBA" id="ARBA00022694"/>
    </source>
</evidence>
<dbReference type="GO" id="GO:0005737">
    <property type="term" value="C:cytoplasm"/>
    <property type="evidence" value="ECO:0007669"/>
    <property type="project" value="UniProtKB-SubCell"/>
</dbReference>
<evidence type="ECO:0000313" key="13">
    <source>
        <dbReference type="EMBL" id="MBS6098014.1"/>
    </source>
</evidence>
<dbReference type="GO" id="GO:0061710">
    <property type="term" value="F:L-threonylcarbamoyladenylate synthase"/>
    <property type="evidence" value="ECO:0007669"/>
    <property type="project" value="UniProtKB-EC"/>
</dbReference>
<dbReference type="EMBL" id="JAHAGS010000136">
    <property type="protein sequence ID" value="MBS6098014.1"/>
    <property type="molecule type" value="Genomic_DNA"/>
</dbReference>
<keyword evidence="9" id="KW-0067">ATP-binding</keyword>
<feature type="non-terminal residue" evidence="13">
    <location>
        <position position="67"/>
    </location>
</feature>
<evidence type="ECO:0000256" key="10">
    <source>
        <dbReference type="ARBA" id="ARBA00029774"/>
    </source>
</evidence>
<organism evidence="13 14">
    <name type="scientific">Streptococcus vestibularis</name>
    <dbReference type="NCBI Taxonomy" id="1343"/>
    <lineage>
        <taxon>Bacteria</taxon>
        <taxon>Bacillati</taxon>
        <taxon>Bacillota</taxon>
        <taxon>Bacilli</taxon>
        <taxon>Lactobacillales</taxon>
        <taxon>Streptococcaceae</taxon>
        <taxon>Streptococcus</taxon>
    </lineage>
</organism>
<gene>
    <name evidence="13" type="ORF">KH901_06090</name>
</gene>
<dbReference type="GO" id="GO:0000049">
    <property type="term" value="F:tRNA binding"/>
    <property type="evidence" value="ECO:0007669"/>
    <property type="project" value="TreeGrafter"/>
</dbReference>
<comment type="subcellular location">
    <subcellularLocation>
        <location evidence="1">Cytoplasm</location>
    </subcellularLocation>
</comment>
<dbReference type="GO" id="GO:0005524">
    <property type="term" value="F:ATP binding"/>
    <property type="evidence" value="ECO:0007669"/>
    <property type="project" value="UniProtKB-KW"/>
</dbReference>
<proteinExistence type="inferred from homology"/>
<comment type="similarity">
    <text evidence="2">Belongs to the SUA5 family.</text>
</comment>
<evidence type="ECO:0000256" key="8">
    <source>
        <dbReference type="ARBA" id="ARBA00022741"/>
    </source>
</evidence>
<protein>
    <recommendedName>
        <fullName evidence="10">L-threonylcarbamoyladenylate synthase</fullName>
        <ecNumber evidence="3">2.7.7.87</ecNumber>
    </recommendedName>
    <alternativeName>
        <fullName evidence="10">L-threonylcarbamoyladenylate synthase</fullName>
    </alternativeName>
</protein>
<evidence type="ECO:0000256" key="1">
    <source>
        <dbReference type="ARBA" id="ARBA00004496"/>
    </source>
</evidence>
<sequence>MMKSKKVLREILADGGAVVLPTETVYGLFAKAMDESAVNHVYELKNRPRDKAMNLNVASYEDILSYS</sequence>
<evidence type="ECO:0000256" key="3">
    <source>
        <dbReference type="ARBA" id="ARBA00012584"/>
    </source>
</evidence>
<comment type="catalytic activity">
    <reaction evidence="11">
        <text>L-threonine + hydrogencarbonate + ATP = L-threonylcarbamoyladenylate + diphosphate + H2O</text>
        <dbReference type="Rhea" id="RHEA:36407"/>
        <dbReference type="ChEBI" id="CHEBI:15377"/>
        <dbReference type="ChEBI" id="CHEBI:17544"/>
        <dbReference type="ChEBI" id="CHEBI:30616"/>
        <dbReference type="ChEBI" id="CHEBI:33019"/>
        <dbReference type="ChEBI" id="CHEBI:57926"/>
        <dbReference type="ChEBI" id="CHEBI:73682"/>
        <dbReference type="EC" id="2.7.7.87"/>
    </reaction>
</comment>
<dbReference type="EC" id="2.7.7.87" evidence="3"/>
<dbReference type="SUPFAM" id="SSF55821">
    <property type="entry name" value="YrdC/RibB"/>
    <property type="match status" value="1"/>
</dbReference>
<dbReference type="Gene3D" id="3.90.870.10">
    <property type="entry name" value="DHBP synthase"/>
    <property type="match status" value="1"/>
</dbReference>
<dbReference type="GO" id="GO:0003725">
    <property type="term" value="F:double-stranded RNA binding"/>
    <property type="evidence" value="ECO:0007669"/>
    <property type="project" value="InterPro"/>
</dbReference>
<evidence type="ECO:0000256" key="7">
    <source>
        <dbReference type="ARBA" id="ARBA00022695"/>
    </source>
</evidence>
<keyword evidence="8" id="KW-0547">Nucleotide-binding</keyword>
<dbReference type="AlphaFoldDB" id="A0A943QY85"/>
<comment type="caution">
    <text evidence="13">The sequence shown here is derived from an EMBL/GenBank/DDBJ whole genome shotgun (WGS) entry which is preliminary data.</text>
</comment>
<reference evidence="13" key="1">
    <citation type="submission" date="2021-05" db="EMBL/GenBank/DDBJ databases">
        <title>Infant gut strain persistence is associated with maternal origin, phylogeny, and functional potential including surface adhesion and iron acquisition.</title>
        <authorList>
            <person name="Lou Y.C."/>
        </authorList>
    </citation>
    <scope>NUCLEOTIDE SEQUENCE</scope>
    <source>
        <strain evidence="13">L3_122_031G1_dasL3_122_031G1_maxbin2.maxbin.025s ta_sub</strain>
    </source>
</reference>
<accession>A0A943QY85</accession>
<dbReference type="PANTHER" id="PTHR17490">
    <property type="entry name" value="SUA5"/>
    <property type="match status" value="1"/>
</dbReference>
<dbReference type="PANTHER" id="PTHR17490:SF16">
    <property type="entry name" value="THREONYLCARBAMOYL-AMP SYNTHASE"/>
    <property type="match status" value="1"/>
</dbReference>
<dbReference type="GO" id="GO:0008033">
    <property type="term" value="P:tRNA processing"/>
    <property type="evidence" value="ECO:0007669"/>
    <property type="project" value="UniProtKB-KW"/>
</dbReference>
<feature type="domain" description="YrdC-like" evidence="12">
    <location>
        <begin position="2"/>
        <end position="67"/>
    </location>
</feature>
<dbReference type="InterPro" id="IPR017945">
    <property type="entry name" value="DHBP_synth_RibB-like_a/b_dom"/>
</dbReference>
<keyword evidence="4" id="KW-0963">Cytoplasm</keyword>
<evidence type="ECO:0000256" key="9">
    <source>
        <dbReference type="ARBA" id="ARBA00022840"/>
    </source>
</evidence>
<keyword evidence="7" id="KW-0548">Nucleotidyltransferase</keyword>
<dbReference type="PROSITE" id="PS51163">
    <property type="entry name" value="YRDC"/>
    <property type="match status" value="1"/>
</dbReference>
<keyword evidence="6" id="KW-0819">tRNA processing</keyword>
<dbReference type="Pfam" id="PF01300">
    <property type="entry name" value="Sua5_yciO_yrdC"/>
    <property type="match status" value="1"/>
</dbReference>
<evidence type="ECO:0000256" key="2">
    <source>
        <dbReference type="ARBA" id="ARBA00007663"/>
    </source>
</evidence>
<dbReference type="InterPro" id="IPR050156">
    <property type="entry name" value="TC-AMP_synthase_SUA5"/>
</dbReference>
<dbReference type="GO" id="GO:0006450">
    <property type="term" value="P:regulation of translational fidelity"/>
    <property type="evidence" value="ECO:0007669"/>
    <property type="project" value="TreeGrafter"/>
</dbReference>
<evidence type="ECO:0000313" key="14">
    <source>
        <dbReference type="Proteomes" id="UP000703822"/>
    </source>
</evidence>